<dbReference type="InterPro" id="IPR036250">
    <property type="entry name" value="AcylCo_DH-like_C"/>
</dbReference>
<accession>A0A378B3S7</accession>
<dbReference type="EC" id="1.3.99.-" evidence="3"/>
<keyword evidence="1" id="KW-0285">Flavoprotein</keyword>
<dbReference type="Pfam" id="PF00441">
    <property type="entry name" value="Acyl-CoA_dh_1"/>
    <property type="match status" value="1"/>
</dbReference>
<dbReference type="GO" id="GO:0003995">
    <property type="term" value="F:acyl-CoA dehydrogenase activity"/>
    <property type="evidence" value="ECO:0007669"/>
    <property type="project" value="TreeGrafter"/>
</dbReference>
<name>A0A378B3S7_KLEPO</name>
<dbReference type="AlphaFoldDB" id="A0A378B3S7"/>
<dbReference type="EMBL" id="UGLW01000003">
    <property type="protein sequence ID" value="STV28507.1"/>
    <property type="molecule type" value="Genomic_DNA"/>
</dbReference>
<evidence type="ECO:0000313" key="3">
    <source>
        <dbReference type="EMBL" id="STV28507.1"/>
    </source>
</evidence>
<dbReference type="InterPro" id="IPR009075">
    <property type="entry name" value="AcylCo_DH/oxidase_C"/>
</dbReference>
<reference evidence="3 4" key="1">
    <citation type="submission" date="2018-06" db="EMBL/GenBank/DDBJ databases">
        <authorList>
            <consortium name="Pathogen Informatics"/>
            <person name="Doyle S."/>
        </authorList>
    </citation>
    <scope>NUCLEOTIDE SEQUENCE [LARGE SCALE GENOMIC DNA]</scope>
    <source>
        <strain evidence="3 4">NCTC10313</strain>
    </source>
</reference>
<protein>
    <submittedName>
        <fullName evidence="3">Isovaleryl CoA dehydrogenase</fullName>
        <ecNumber evidence="3">1.3.99.-</ecNumber>
    </submittedName>
</protein>
<gene>
    <name evidence="3" type="primary">aidB_2</name>
    <name evidence="3" type="ORF">NCTC10313_06541</name>
</gene>
<dbReference type="Proteomes" id="UP000254487">
    <property type="component" value="Unassembled WGS sequence"/>
</dbReference>
<organism evidence="3 4">
    <name type="scientific">Klebsiella pneumoniae subsp. ozaenae</name>
    <dbReference type="NCBI Taxonomy" id="574"/>
    <lineage>
        <taxon>Bacteria</taxon>
        <taxon>Pseudomonadati</taxon>
        <taxon>Pseudomonadota</taxon>
        <taxon>Gammaproteobacteria</taxon>
        <taxon>Enterobacterales</taxon>
        <taxon>Enterobacteriaceae</taxon>
        <taxon>Klebsiella/Raoultella group</taxon>
        <taxon>Klebsiella</taxon>
        <taxon>Klebsiella pneumoniae complex</taxon>
    </lineage>
</organism>
<evidence type="ECO:0000256" key="1">
    <source>
        <dbReference type="ARBA" id="ARBA00022630"/>
    </source>
</evidence>
<dbReference type="InterPro" id="IPR052904">
    <property type="entry name" value="Acyl-CoA_dehydrogenase-like"/>
</dbReference>
<keyword evidence="3" id="KW-0560">Oxidoreductase</keyword>
<evidence type="ECO:0000313" key="4">
    <source>
        <dbReference type="Proteomes" id="UP000254487"/>
    </source>
</evidence>
<evidence type="ECO:0000259" key="2">
    <source>
        <dbReference type="Pfam" id="PF00441"/>
    </source>
</evidence>
<dbReference type="PANTHER" id="PTHR42707">
    <property type="entry name" value="ACYL-COA DEHYDROGENASE"/>
    <property type="match status" value="1"/>
</dbReference>
<dbReference type="PANTHER" id="PTHR42707:SF3">
    <property type="entry name" value="ACYL-COA DEHYDROGENASE AIDB-RELATED"/>
    <property type="match status" value="1"/>
</dbReference>
<sequence>MRRAFSVALYHALQRQAFGKNLVEQPMMRQLLGQMALRLEGQTAFLFRLARALGPSG</sequence>
<feature type="domain" description="Acyl-CoA dehydrogenase/oxidase C-terminal" evidence="2">
    <location>
        <begin position="1"/>
        <end position="53"/>
    </location>
</feature>
<proteinExistence type="predicted"/>
<dbReference type="Gene3D" id="1.20.140.10">
    <property type="entry name" value="Butyryl-CoA Dehydrogenase, subunit A, domain 3"/>
    <property type="match status" value="1"/>
</dbReference>
<dbReference type="SUPFAM" id="SSF47203">
    <property type="entry name" value="Acyl-CoA dehydrogenase C-terminal domain-like"/>
    <property type="match status" value="1"/>
</dbReference>